<organism evidence="6 7">
    <name type="scientific">Bacillus pumilus</name>
    <name type="common">Bacillus mesentericus</name>
    <dbReference type="NCBI Taxonomy" id="1408"/>
    <lineage>
        <taxon>Bacteria</taxon>
        <taxon>Bacillati</taxon>
        <taxon>Bacillota</taxon>
        <taxon>Bacilli</taxon>
        <taxon>Bacillales</taxon>
        <taxon>Bacillaceae</taxon>
        <taxon>Bacillus</taxon>
    </lineage>
</organism>
<dbReference type="InterPro" id="IPR050146">
    <property type="entry name" value="Type-I_3-dehydroquinase"/>
</dbReference>
<evidence type="ECO:0000256" key="4">
    <source>
        <dbReference type="ARBA" id="ARBA00023270"/>
    </source>
</evidence>
<feature type="active site" description="Proton donor/acceptor" evidence="5">
    <location>
        <position position="147"/>
    </location>
</feature>
<comment type="pathway">
    <text evidence="5">Metabolic intermediate biosynthesis; chorismate biosynthesis; chorismate from D-erythrose 4-phosphate and phosphoenolpyruvate: step 3/7.</text>
</comment>
<evidence type="ECO:0000256" key="2">
    <source>
        <dbReference type="ARBA" id="ARBA00023141"/>
    </source>
</evidence>
<sequence length="262" mass="28649">MNVNAIHHKLKAVQTGGQPMICTPLIGQTKEELLHEVEVLAEKKPDVIEWRADFFTHLNDRELVVETLKELKDRATGIPCLFTIRSEKEGGERVSLTEDEKVSLLVALCATQLVDAIDYELMQDVKHMRKVSQAAKKNAVTLIVSYHDFHGTPEVDRLVQLFANAESVGGDIAKVAVMPHSYEDALKLLSATSHAKNQLTVPLISMAMGEYGAFTRMVGGLFGSVMTFAVGKDSSAPGQVAIQDLNTVLSVVFSKNECVGKS</sequence>
<keyword evidence="3 5" id="KW-0456">Lyase</keyword>
<dbReference type="GO" id="GO:0009423">
    <property type="term" value="P:chorismate biosynthetic process"/>
    <property type="evidence" value="ECO:0007669"/>
    <property type="project" value="UniProtKB-UniRule"/>
</dbReference>
<keyword evidence="4 5" id="KW-0704">Schiff base</keyword>
<evidence type="ECO:0000313" key="6">
    <source>
        <dbReference type="EMBL" id="PCK23318.1"/>
    </source>
</evidence>
<feature type="binding site" evidence="5">
    <location>
        <position position="239"/>
    </location>
    <ligand>
        <name>3-dehydroquinate</name>
        <dbReference type="ChEBI" id="CHEBI:32364"/>
    </ligand>
</feature>
<comment type="subunit">
    <text evidence="5">Homodimer.</text>
</comment>
<evidence type="ECO:0000313" key="7">
    <source>
        <dbReference type="Proteomes" id="UP000228754"/>
    </source>
</evidence>
<comment type="caution">
    <text evidence="5">Lacks conserved residue(s) required for the propagation of feature annotation.</text>
</comment>
<dbReference type="AlphaFoldDB" id="A0A2A5J148"/>
<feature type="binding site" evidence="5">
    <location>
        <begin position="49"/>
        <end position="51"/>
    </location>
    <ligand>
        <name>3-dehydroquinate</name>
        <dbReference type="ChEBI" id="CHEBI:32364"/>
    </ligand>
</feature>
<comment type="function">
    <text evidence="5">Involved in the third step of the chorismate pathway, which leads to the biosynthesis of aromatic amino acids. Catalyzes the cis-dehydration of 3-dehydroquinate (DHQ) and introduces the first double bond of the aromatic ring to yield 3-dehydroshikimate.</text>
</comment>
<gene>
    <name evidence="5" type="primary">aroD</name>
    <name evidence="6" type="ORF">CEY02_01655</name>
</gene>
<dbReference type="Pfam" id="PF01487">
    <property type="entry name" value="DHquinase_I"/>
    <property type="match status" value="1"/>
</dbReference>
<evidence type="ECO:0000256" key="3">
    <source>
        <dbReference type="ARBA" id="ARBA00023239"/>
    </source>
</evidence>
<keyword evidence="5" id="KW-0028">Amino-acid biosynthesis</keyword>
<dbReference type="EMBL" id="NKHG01000008">
    <property type="protein sequence ID" value="PCK23318.1"/>
    <property type="molecule type" value="Genomic_DNA"/>
</dbReference>
<dbReference type="PANTHER" id="PTHR43699">
    <property type="entry name" value="3-DEHYDROQUINATE DEHYDRATASE"/>
    <property type="match status" value="1"/>
</dbReference>
<dbReference type="GO" id="GO:0046279">
    <property type="term" value="P:3,4-dihydroxybenzoate biosynthetic process"/>
    <property type="evidence" value="ECO:0007669"/>
    <property type="project" value="TreeGrafter"/>
</dbReference>
<protein>
    <recommendedName>
        <fullName evidence="5">3-dehydroquinate dehydratase</fullName>
        <shortName evidence="5">3-dehydroquinase</shortName>
        <ecNumber evidence="5">4.2.1.10</ecNumber>
    </recommendedName>
    <alternativeName>
        <fullName evidence="5">Type I DHQase</fullName>
    </alternativeName>
    <alternativeName>
        <fullName evidence="5">Type I dehydroquinase</fullName>
        <shortName evidence="5">DHQ1</shortName>
    </alternativeName>
</protein>
<proteinExistence type="inferred from homology"/>
<dbReference type="FunFam" id="3.20.20.70:FF:000047">
    <property type="entry name" value="3-dehydroquinate dehydratase"/>
    <property type="match status" value="1"/>
</dbReference>
<dbReference type="GO" id="GO:0009073">
    <property type="term" value="P:aromatic amino acid family biosynthetic process"/>
    <property type="evidence" value="ECO:0007669"/>
    <property type="project" value="UniProtKB-KW"/>
</dbReference>
<dbReference type="CDD" id="cd00502">
    <property type="entry name" value="DHQase_I"/>
    <property type="match status" value="1"/>
</dbReference>
<dbReference type="GO" id="GO:0003855">
    <property type="term" value="F:3-dehydroquinate dehydratase activity"/>
    <property type="evidence" value="ECO:0007669"/>
    <property type="project" value="UniProtKB-UniRule"/>
</dbReference>
<dbReference type="NCBIfam" id="TIGR01093">
    <property type="entry name" value="aroD"/>
    <property type="match status" value="1"/>
</dbReference>
<evidence type="ECO:0000256" key="1">
    <source>
        <dbReference type="ARBA" id="ARBA00001864"/>
    </source>
</evidence>
<reference evidence="6 7" key="1">
    <citation type="submission" date="2017-06" db="EMBL/GenBank/DDBJ databases">
        <title>Draft Genome Sequence of Bacillus sp Strain 36R Isolated from saline sediment at Atanasia, Sonora, Mexico.</title>
        <authorList>
            <person name="Sanchez Diaz R."/>
            <person name="Quiroz Macias M.E."/>
            <person name="Ibarra Gamez J.C."/>
            <person name="Enciso Ibarra J."/>
            <person name="Gomez Gil B."/>
            <person name="Galaviz Silva L."/>
        </authorList>
    </citation>
    <scope>NUCLEOTIDE SEQUENCE [LARGE SCALE GENOMIC DNA]</scope>
    <source>
        <strain evidence="6 7">36R_ATNSAL</strain>
    </source>
</reference>
<dbReference type="InterPro" id="IPR013785">
    <property type="entry name" value="Aldolase_TIM"/>
</dbReference>
<feature type="active site" description="Schiff-base intermediate with substrate" evidence="5">
    <location>
        <position position="174"/>
    </location>
</feature>
<keyword evidence="2 5" id="KW-0057">Aromatic amino acid biosynthesis</keyword>
<dbReference type="Gene3D" id="3.20.20.70">
    <property type="entry name" value="Aldolase class I"/>
    <property type="match status" value="1"/>
</dbReference>
<dbReference type="GO" id="GO:0008652">
    <property type="term" value="P:amino acid biosynthetic process"/>
    <property type="evidence" value="ECO:0007669"/>
    <property type="project" value="UniProtKB-KW"/>
</dbReference>
<feature type="binding site" evidence="5">
    <location>
        <position position="216"/>
    </location>
    <ligand>
        <name>3-dehydroquinate</name>
        <dbReference type="ChEBI" id="CHEBI:32364"/>
    </ligand>
</feature>
<dbReference type="EC" id="4.2.1.10" evidence="5"/>
<dbReference type="Proteomes" id="UP000228754">
    <property type="component" value="Unassembled WGS sequence"/>
</dbReference>
<dbReference type="HAMAP" id="MF_00214">
    <property type="entry name" value="AroD"/>
    <property type="match status" value="1"/>
</dbReference>
<dbReference type="PANTHER" id="PTHR43699:SF1">
    <property type="entry name" value="3-DEHYDROQUINATE DEHYDRATASE"/>
    <property type="match status" value="1"/>
</dbReference>
<accession>A0A2A5J148</accession>
<feature type="binding site" evidence="5">
    <location>
        <position position="85"/>
    </location>
    <ligand>
        <name>3-dehydroquinate</name>
        <dbReference type="ChEBI" id="CHEBI:32364"/>
    </ligand>
</feature>
<dbReference type="InterPro" id="IPR001381">
    <property type="entry name" value="DHquinase_I"/>
</dbReference>
<dbReference type="SUPFAM" id="SSF51569">
    <property type="entry name" value="Aldolase"/>
    <property type="match status" value="1"/>
</dbReference>
<dbReference type="UniPathway" id="UPA00053">
    <property type="reaction ID" value="UER00086"/>
</dbReference>
<name>A0A2A5J148_BACPU</name>
<evidence type="ECO:0000256" key="5">
    <source>
        <dbReference type="HAMAP-Rule" id="MF_00214"/>
    </source>
</evidence>
<feature type="binding site" evidence="5">
    <location>
        <position position="235"/>
    </location>
    <ligand>
        <name>3-dehydroquinate</name>
        <dbReference type="ChEBI" id="CHEBI:32364"/>
    </ligand>
</feature>
<comment type="caution">
    <text evidence="6">The sequence shown here is derived from an EMBL/GenBank/DDBJ whole genome shotgun (WGS) entry which is preliminary data.</text>
</comment>
<dbReference type="OrthoDB" id="9813659at2"/>
<comment type="catalytic activity">
    <reaction evidence="1 5">
        <text>3-dehydroquinate = 3-dehydroshikimate + H2O</text>
        <dbReference type="Rhea" id="RHEA:21096"/>
        <dbReference type="ChEBI" id="CHEBI:15377"/>
        <dbReference type="ChEBI" id="CHEBI:16630"/>
        <dbReference type="ChEBI" id="CHEBI:32364"/>
        <dbReference type="EC" id="4.2.1.10"/>
    </reaction>
</comment>
<comment type="similarity">
    <text evidence="5">Belongs to the type-I 3-dehydroquinase family.</text>
</comment>